<keyword evidence="2" id="KW-1185">Reference proteome</keyword>
<evidence type="ECO:0000313" key="1">
    <source>
        <dbReference type="EMBL" id="TBU52585.1"/>
    </source>
</evidence>
<dbReference type="Proteomes" id="UP000292082">
    <property type="component" value="Unassembled WGS sequence"/>
</dbReference>
<protein>
    <submittedName>
        <fullName evidence="1">Uncharacterized protein</fullName>
    </submittedName>
</protein>
<dbReference type="AlphaFoldDB" id="A0A4Q9PEN4"/>
<accession>A0A4Q9PEN4</accession>
<dbReference type="EMBL" id="ML145245">
    <property type="protein sequence ID" value="TBU52585.1"/>
    <property type="molecule type" value="Genomic_DNA"/>
</dbReference>
<evidence type="ECO:0000313" key="2">
    <source>
        <dbReference type="Proteomes" id="UP000292082"/>
    </source>
</evidence>
<proteinExistence type="predicted"/>
<name>A0A4Q9PEN4_9APHY</name>
<sequence length="157" mass="17388">MWDALRICGTFHLAGYGTARLRPSMTSDVDDGRSQRSPMPHSLVQGLGNVLPVQRLQGTIHTTCTTCRRTCVICVSHSTSQLQSVIEVRLSVIARALTMRGISSSTISRLWTVCLPGIYVSVALTGMRQPRMTEQRRVAAYIAQWIAYVVYDMTDGL</sequence>
<reference evidence="1 2" key="1">
    <citation type="submission" date="2019-01" db="EMBL/GenBank/DDBJ databases">
        <title>Draft genome sequences of three monokaryotic isolates of the white-rot basidiomycete fungus Dichomitus squalens.</title>
        <authorList>
            <consortium name="DOE Joint Genome Institute"/>
            <person name="Lopez S.C."/>
            <person name="Andreopoulos B."/>
            <person name="Pangilinan J."/>
            <person name="Lipzen A."/>
            <person name="Riley R."/>
            <person name="Ahrendt S."/>
            <person name="Ng V."/>
            <person name="Barry K."/>
            <person name="Daum C."/>
            <person name="Grigoriev I.V."/>
            <person name="Hilden K.S."/>
            <person name="Makela M.R."/>
            <person name="de Vries R.P."/>
        </authorList>
    </citation>
    <scope>NUCLEOTIDE SEQUENCE [LARGE SCALE GENOMIC DNA]</scope>
    <source>
        <strain evidence="1 2">CBS 464.89</strain>
    </source>
</reference>
<organism evidence="1 2">
    <name type="scientific">Dichomitus squalens</name>
    <dbReference type="NCBI Taxonomy" id="114155"/>
    <lineage>
        <taxon>Eukaryota</taxon>
        <taxon>Fungi</taxon>
        <taxon>Dikarya</taxon>
        <taxon>Basidiomycota</taxon>
        <taxon>Agaricomycotina</taxon>
        <taxon>Agaricomycetes</taxon>
        <taxon>Polyporales</taxon>
        <taxon>Polyporaceae</taxon>
        <taxon>Dichomitus</taxon>
    </lineage>
</organism>
<gene>
    <name evidence="1" type="ORF">BD310DRAFT_939955</name>
</gene>